<feature type="region of interest" description="Disordered" evidence="1">
    <location>
        <begin position="519"/>
        <end position="555"/>
    </location>
</feature>
<evidence type="ECO:0000256" key="1">
    <source>
        <dbReference type="SAM" id="MobiDB-lite"/>
    </source>
</evidence>
<keyword evidence="2" id="KW-0812">Transmembrane</keyword>
<keyword evidence="4" id="KW-1185">Reference proteome</keyword>
<protein>
    <recommendedName>
        <fullName evidence="5">C2H2-type domain-containing protein</fullName>
    </recommendedName>
</protein>
<evidence type="ECO:0000313" key="4">
    <source>
        <dbReference type="Proteomes" id="UP001385951"/>
    </source>
</evidence>
<name>A0AAW0G3A2_9APHY</name>
<sequence>MLPLVIRLIRAIIIIIIITCFFIIMPADRGKKYKENRQSSGSTKKSKPTKKRLSNDQDSTTPRVECFDIASYRCASCGLDKGMEDRRVFLKHLSECTKKDQLFVCNANTKCKHTSKMEKCALVFDKVDDIEKHFAEYHKNCLEPKHYICEVLHPIIEEEGLVVWIKCGGISTQPGSINRHCRRDHYLHWRPLPTGRGTNRMTPGFFIPNRNPTRKDEIKSLWDTGAHFVVWRKERPTYEEALDFLNVPFHLRLHEQTESPNFRLAGSSSESVEAPSTTPVHSDPHSLLQPSSSSDIIDQSPSPCSTAYNTSSSYTIQSFEAGPSSSVGQCDDIWEEDSAISASFHHPHPSLPLLPSSSSSSSLSYPQTLSAYPQTPSTYLYTPSTYLYTPSTYLHTPSTHLDSIADSVFGQPEAPYLAPIDTYYNVYANTTPIAPQPTYPTMEPTSWTSGYAGQENMAAFSLQNSDSRQYSPTDTIYSQSMTPVGPTESDALAYSWQFSSNISPTSSSSYSVYDNFRQPLPSADDDTPIPPSLYNHYRPGYLPRDDYDLDPSRFS</sequence>
<reference evidence="3 4" key="1">
    <citation type="submission" date="2022-09" db="EMBL/GenBank/DDBJ databases">
        <authorList>
            <person name="Palmer J.M."/>
        </authorList>
    </citation>
    <scope>NUCLEOTIDE SEQUENCE [LARGE SCALE GENOMIC DNA]</scope>
    <source>
        <strain evidence="3 4">DSM 7382</strain>
    </source>
</reference>
<gene>
    <name evidence="3" type="ORF">QCA50_011135</name>
</gene>
<feature type="transmembrane region" description="Helical" evidence="2">
    <location>
        <begin position="6"/>
        <end position="27"/>
    </location>
</feature>
<dbReference type="EMBL" id="JASBNA010000019">
    <property type="protein sequence ID" value="KAK7685789.1"/>
    <property type="molecule type" value="Genomic_DNA"/>
</dbReference>
<accession>A0AAW0G3A2</accession>
<feature type="compositionally biased region" description="Polar residues" evidence="1">
    <location>
        <begin position="266"/>
        <end position="280"/>
    </location>
</feature>
<feature type="region of interest" description="Disordered" evidence="1">
    <location>
        <begin position="33"/>
        <end position="60"/>
    </location>
</feature>
<feature type="compositionally biased region" description="Low complexity" evidence="1">
    <location>
        <begin position="285"/>
        <end position="303"/>
    </location>
</feature>
<dbReference type="Proteomes" id="UP001385951">
    <property type="component" value="Unassembled WGS sequence"/>
</dbReference>
<dbReference type="AlphaFoldDB" id="A0AAW0G3A2"/>
<evidence type="ECO:0008006" key="5">
    <source>
        <dbReference type="Google" id="ProtNLM"/>
    </source>
</evidence>
<keyword evidence="2" id="KW-1133">Transmembrane helix</keyword>
<proteinExistence type="predicted"/>
<evidence type="ECO:0000313" key="3">
    <source>
        <dbReference type="EMBL" id="KAK7685789.1"/>
    </source>
</evidence>
<feature type="region of interest" description="Disordered" evidence="1">
    <location>
        <begin position="262"/>
        <end position="305"/>
    </location>
</feature>
<evidence type="ECO:0000256" key="2">
    <source>
        <dbReference type="SAM" id="Phobius"/>
    </source>
</evidence>
<keyword evidence="2" id="KW-0472">Membrane</keyword>
<comment type="caution">
    <text evidence="3">The sequence shown here is derived from an EMBL/GenBank/DDBJ whole genome shotgun (WGS) entry which is preliminary data.</text>
</comment>
<organism evidence="3 4">
    <name type="scientific">Cerrena zonata</name>
    <dbReference type="NCBI Taxonomy" id="2478898"/>
    <lineage>
        <taxon>Eukaryota</taxon>
        <taxon>Fungi</taxon>
        <taxon>Dikarya</taxon>
        <taxon>Basidiomycota</taxon>
        <taxon>Agaricomycotina</taxon>
        <taxon>Agaricomycetes</taxon>
        <taxon>Polyporales</taxon>
        <taxon>Cerrenaceae</taxon>
        <taxon>Cerrena</taxon>
    </lineage>
</organism>